<accession>A0ABV4T4S0</accession>
<evidence type="ECO:0000313" key="4">
    <source>
        <dbReference type="EMBL" id="MFA4804857.1"/>
    </source>
</evidence>
<dbReference type="InterPro" id="IPR024069">
    <property type="entry name" value="AF2212-like_dom_sf"/>
</dbReference>
<dbReference type="Proteomes" id="UP001571980">
    <property type="component" value="Unassembled WGS sequence"/>
</dbReference>
<evidence type="ECO:0000256" key="2">
    <source>
        <dbReference type="ARBA" id="ARBA00022649"/>
    </source>
</evidence>
<dbReference type="RefSeq" id="WP_173644907.1">
    <property type="nucleotide sequence ID" value="NZ_CP010835.1"/>
</dbReference>
<name>A0ABV4T4S0_9EURY</name>
<dbReference type="EMBL" id="JARRIG010000005">
    <property type="protein sequence ID" value="MFA4804857.1"/>
    <property type="molecule type" value="Genomic_DNA"/>
</dbReference>
<comment type="function">
    <text evidence="3">Antitoxin component of a type II toxin-antitoxin (TA) system.</text>
</comment>
<evidence type="ECO:0000313" key="5">
    <source>
        <dbReference type="Proteomes" id="UP001571980"/>
    </source>
</evidence>
<comment type="similarity">
    <text evidence="1 3">Belongs to the UPF0165 family.</text>
</comment>
<comment type="caution">
    <text evidence="4">The sequence shown here is derived from an EMBL/GenBank/DDBJ whole genome shotgun (WGS) entry which is preliminary data.</text>
</comment>
<keyword evidence="5" id="KW-1185">Reference proteome</keyword>
<keyword evidence="2 3" id="KW-1277">Toxin-antitoxin system</keyword>
<dbReference type="Pfam" id="PF01954">
    <property type="entry name" value="AF2212-like"/>
    <property type="match status" value="1"/>
</dbReference>
<gene>
    <name evidence="4" type="ORF">P8X34_08985</name>
</gene>
<organism evidence="4 5">
    <name type="scientific">Pyrococcus kukulkanii</name>
    <dbReference type="NCBI Taxonomy" id="1609559"/>
    <lineage>
        <taxon>Archaea</taxon>
        <taxon>Methanobacteriati</taxon>
        <taxon>Methanobacteriota</taxon>
        <taxon>Thermococci</taxon>
        <taxon>Thermococcales</taxon>
        <taxon>Thermococcaceae</taxon>
        <taxon>Pyrococcus</taxon>
    </lineage>
</organism>
<sequence>MVGVVQVIEAIYEDGVLKPLKKLKLKEHSKVIIKIIDVEKILDSMVIEKVEGIDYKRLKEAYYESL</sequence>
<dbReference type="GeneID" id="28490777"/>
<dbReference type="SUPFAM" id="SSF141694">
    <property type="entry name" value="AF2212/PG0164-like"/>
    <property type="match status" value="1"/>
</dbReference>
<dbReference type="InterPro" id="IPR008203">
    <property type="entry name" value="AF2212-like"/>
</dbReference>
<protein>
    <recommendedName>
        <fullName evidence="3">Antitoxin</fullName>
    </recommendedName>
</protein>
<evidence type="ECO:0000256" key="1">
    <source>
        <dbReference type="ARBA" id="ARBA00006615"/>
    </source>
</evidence>
<evidence type="ECO:0000256" key="3">
    <source>
        <dbReference type="RuleBase" id="RU368051"/>
    </source>
</evidence>
<reference evidence="4 5" key="1">
    <citation type="submission" date="2023-03" db="EMBL/GenBank/DDBJ databases">
        <title>Speciation in Pyrococcus: adaptation to high temperature as a mechanism.</title>
        <authorList>
            <person name="Gu J."/>
        </authorList>
    </citation>
    <scope>NUCLEOTIDE SEQUENCE [LARGE SCALE GENOMIC DNA]</scope>
    <source>
        <strain evidence="4 5">LMOA34</strain>
    </source>
</reference>
<dbReference type="Gene3D" id="4.10.1150.10">
    <property type="entry name" value="AF2212/PG0164-like"/>
    <property type="match status" value="1"/>
</dbReference>
<proteinExistence type="inferred from homology"/>